<accession>A0AAE4AV47</accession>
<comment type="caution">
    <text evidence="1">The sequence shown here is derived from an EMBL/GenBank/DDBJ whole genome shotgun (WGS) entry which is preliminary data.</text>
</comment>
<dbReference type="Proteomes" id="UP001240236">
    <property type="component" value="Unassembled WGS sequence"/>
</dbReference>
<gene>
    <name evidence="1" type="ORF">J2S42_000015</name>
    <name evidence="2" type="ORF">J2S42_008416</name>
</gene>
<proteinExistence type="predicted"/>
<dbReference type="RefSeq" id="WP_307233901.1">
    <property type="nucleotide sequence ID" value="NZ_JAUSUZ010000001.1"/>
</dbReference>
<evidence type="ECO:0000313" key="1">
    <source>
        <dbReference type="EMBL" id="MDQ0363346.1"/>
    </source>
</evidence>
<protein>
    <submittedName>
        <fullName evidence="1">Uncharacterized protein</fullName>
    </submittedName>
</protein>
<keyword evidence="3" id="KW-1185">Reference proteome</keyword>
<organism evidence="1 3">
    <name type="scientific">Catenuloplanes indicus</name>
    <dbReference type="NCBI Taxonomy" id="137267"/>
    <lineage>
        <taxon>Bacteria</taxon>
        <taxon>Bacillati</taxon>
        <taxon>Actinomycetota</taxon>
        <taxon>Actinomycetes</taxon>
        <taxon>Micromonosporales</taxon>
        <taxon>Micromonosporaceae</taxon>
        <taxon>Catenuloplanes</taxon>
    </lineage>
</organism>
<evidence type="ECO:0000313" key="2">
    <source>
        <dbReference type="EMBL" id="MDQ0371668.1"/>
    </source>
</evidence>
<name>A0AAE4AV47_9ACTN</name>
<dbReference type="EMBL" id="JAUSUZ010000001">
    <property type="protein sequence ID" value="MDQ0363346.1"/>
    <property type="molecule type" value="Genomic_DNA"/>
</dbReference>
<dbReference type="EMBL" id="JAUSUZ010000002">
    <property type="protein sequence ID" value="MDQ0371668.1"/>
    <property type="molecule type" value="Genomic_DNA"/>
</dbReference>
<evidence type="ECO:0000313" key="3">
    <source>
        <dbReference type="Proteomes" id="UP001240236"/>
    </source>
</evidence>
<dbReference type="AlphaFoldDB" id="A0AAE4AV47"/>
<sequence length="42" mass="5001">MTPTRLSDGFTRRAPLAGRRRNIVPVPFGRRRIRRRRVEVAR</sequence>
<reference evidence="1 3" key="1">
    <citation type="submission" date="2023-07" db="EMBL/GenBank/DDBJ databases">
        <title>Sequencing the genomes of 1000 actinobacteria strains.</title>
        <authorList>
            <person name="Klenk H.-P."/>
        </authorList>
    </citation>
    <scope>NUCLEOTIDE SEQUENCE [LARGE SCALE GENOMIC DNA]</scope>
    <source>
        <strain evidence="1 3">DSM 44709</strain>
    </source>
</reference>